<dbReference type="CDD" id="cd02137">
    <property type="entry name" value="MhqN-like"/>
    <property type="match status" value="1"/>
</dbReference>
<feature type="domain" description="Nitroreductase" evidence="3">
    <location>
        <begin position="13"/>
        <end position="188"/>
    </location>
</feature>
<dbReference type="GO" id="GO:0016491">
    <property type="term" value="F:oxidoreductase activity"/>
    <property type="evidence" value="ECO:0007669"/>
    <property type="project" value="UniProtKB-KW"/>
</dbReference>
<dbReference type="InterPro" id="IPR000415">
    <property type="entry name" value="Nitroreductase-like"/>
</dbReference>
<evidence type="ECO:0000256" key="1">
    <source>
        <dbReference type="ARBA" id="ARBA00007118"/>
    </source>
</evidence>
<dbReference type="PANTHER" id="PTHR43673:SF10">
    <property type="entry name" value="NADH DEHYDROGENASE_NAD(P)H NITROREDUCTASE XCC3605-RELATED"/>
    <property type="match status" value="1"/>
</dbReference>
<dbReference type="EMBL" id="JBHTKX010000001">
    <property type="protein sequence ID" value="MFD1128047.1"/>
    <property type="molecule type" value="Genomic_DNA"/>
</dbReference>
<dbReference type="Gene3D" id="3.40.109.10">
    <property type="entry name" value="NADH Oxidase"/>
    <property type="match status" value="1"/>
</dbReference>
<keyword evidence="5" id="KW-1185">Reference proteome</keyword>
<evidence type="ECO:0000313" key="5">
    <source>
        <dbReference type="Proteomes" id="UP001597169"/>
    </source>
</evidence>
<dbReference type="SUPFAM" id="SSF55469">
    <property type="entry name" value="FMN-dependent nitroreductase-like"/>
    <property type="match status" value="1"/>
</dbReference>
<organism evidence="4 5">
    <name type="scientific">Paenibacillus provencensis</name>
    <dbReference type="NCBI Taxonomy" id="441151"/>
    <lineage>
        <taxon>Bacteria</taxon>
        <taxon>Bacillati</taxon>
        <taxon>Bacillota</taxon>
        <taxon>Bacilli</taxon>
        <taxon>Bacillales</taxon>
        <taxon>Paenibacillaceae</taxon>
        <taxon>Paenibacillus</taxon>
    </lineage>
</organism>
<dbReference type="EC" id="1.7.1.-" evidence="4"/>
<evidence type="ECO:0000313" key="4">
    <source>
        <dbReference type="EMBL" id="MFD1128047.1"/>
    </source>
</evidence>
<dbReference type="RefSeq" id="WP_251583925.1">
    <property type="nucleotide sequence ID" value="NZ_JBHTKX010000001.1"/>
</dbReference>
<dbReference type="Proteomes" id="UP001597169">
    <property type="component" value="Unassembled WGS sequence"/>
</dbReference>
<dbReference type="Pfam" id="PF00881">
    <property type="entry name" value="Nitroreductase"/>
    <property type="match status" value="1"/>
</dbReference>
<dbReference type="PANTHER" id="PTHR43673">
    <property type="entry name" value="NAD(P)H NITROREDUCTASE YDGI-RELATED"/>
    <property type="match status" value="1"/>
</dbReference>
<proteinExistence type="inferred from homology"/>
<reference evidence="5" key="1">
    <citation type="journal article" date="2019" name="Int. J. Syst. Evol. Microbiol.">
        <title>The Global Catalogue of Microorganisms (GCM) 10K type strain sequencing project: providing services to taxonomists for standard genome sequencing and annotation.</title>
        <authorList>
            <consortium name="The Broad Institute Genomics Platform"/>
            <consortium name="The Broad Institute Genome Sequencing Center for Infectious Disease"/>
            <person name="Wu L."/>
            <person name="Ma J."/>
        </authorList>
    </citation>
    <scope>NUCLEOTIDE SEQUENCE [LARGE SCALE GENOMIC DNA]</scope>
    <source>
        <strain evidence="5">CCUG 53519</strain>
    </source>
</reference>
<protein>
    <submittedName>
        <fullName evidence="4">Nitroreductase family protein</fullName>
        <ecNumber evidence="4">1.7.1.-</ecNumber>
    </submittedName>
</protein>
<gene>
    <name evidence="4" type="ORF">ACFQ3J_07670</name>
</gene>
<comment type="similarity">
    <text evidence="1">Belongs to the nitroreductase family.</text>
</comment>
<accession>A0ABW3PRF3</accession>
<comment type="caution">
    <text evidence="4">The sequence shown here is derived from an EMBL/GenBank/DDBJ whole genome shotgun (WGS) entry which is preliminary data.</text>
</comment>
<evidence type="ECO:0000256" key="2">
    <source>
        <dbReference type="ARBA" id="ARBA00023002"/>
    </source>
</evidence>
<evidence type="ECO:0000259" key="3">
    <source>
        <dbReference type="Pfam" id="PF00881"/>
    </source>
</evidence>
<dbReference type="InterPro" id="IPR029479">
    <property type="entry name" value="Nitroreductase"/>
</dbReference>
<keyword evidence="2 4" id="KW-0560">Oxidoreductase</keyword>
<sequence>MTQDIQADFFNLIRERQSIRSYDPRVTISEKELRAILEDAVLAPSSSNLQPWRFIVVNDPAVKEKLMPIANNQQQVVDSAATIIVLGDKEAYKRADEIYDRSVELGMPQASRDAYVPRMLEYYRTMSEETARSTAEIDGGLVSMQLMLAAKARGYDSVPMGGFSHERLIEEFKIPSHLIPVMLISIGKAAKPGLPKSRLPLDRVTYWNSLTQE</sequence>
<name>A0ABW3PRF3_9BACL</name>